<dbReference type="RefSeq" id="WP_230580742.1">
    <property type="nucleotide sequence ID" value="NZ_CAWLXS010000326.1"/>
</dbReference>
<evidence type="ECO:0008006" key="2">
    <source>
        <dbReference type="Google" id="ProtNLM"/>
    </source>
</evidence>
<evidence type="ECO:0000313" key="1">
    <source>
        <dbReference type="EMBL" id="CDH24962.1"/>
    </source>
</evidence>
<dbReference type="HOGENOM" id="CLU_077247_0_0_6"/>
<reference evidence="1" key="1">
    <citation type="submission" date="2013-07" db="EMBL/GenBank/DDBJ databases">
        <title>Sub-species coevolution in mutualistic symbiosis.</title>
        <authorList>
            <person name="Murfin K."/>
            <person name="Klassen J."/>
            <person name="Lee M."/>
            <person name="Forst S."/>
            <person name="Stock P."/>
            <person name="Goodrich-Blair H."/>
        </authorList>
    </citation>
    <scope>NUCLEOTIDE SEQUENCE [LARGE SCALE GENOMIC DNA]</scope>
    <source>
        <strain evidence="1">Kraussei Becker Underwood</strain>
    </source>
</reference>
<organism evidence="1">
    <name type="scientific">Xenorhabdus bovienii str. kraussei Becker Underwood</name>
    <dbReference type="NCBI Taxonomy" id="1398204"/>
    <lineage>
        <taxon>Bacteria</taxon>
        <taxon>Pseudomonadati</taxon>
        <taxon>Pseudomonadota</taxon>
        <taxon>Gammaproteobacteria</taxon>
        <taxon>Enterobacterales</taxon>
        <taxon>Morganellaceae</taxon>
        <taxon>Xenorhabdus</taxon>
    </lineage>
</organism>
<accession>A0A077PW67</accession>
<dbReference type="Proteomes" id="UP000028493">
    <property type="component" value="Unassembled WGS sequence"/>
</dbReference>
<proteinExistence type="predicted"/>
<dbReference type="AlphaFoldDB" id="A0A077PW67"/>
<comment type="caution">
    <text evidence="1">The sequence shown here is derived from an EMBL/GenBank/DDBJ whole genome shotgun (WGS) entry which is preliminary data.</text>
</comment>
<sequence>MISIDNAQNEIGLSDHIDDGRKWAEWLLKKADESKESLFSCRPVIFNGEMVSAILDSRKTQTRRAVKYQPCELPDSPTYPLLKDGKLAWCRKGEDDHGGWIDCPYGKIGDQLWVRETFCPVFDAQYAEGETDWVDYRATPRYSAEYPAGWHLEPEDPAALKWRPSIHMPRWASRITLEVTDIRVERLQDIKEEDALAEGIKTGKFGNKSNWRDGFYAPGDNQPCFSAKEAFKCLWQSIYSEESWNNNPWVWVIEFRRQSSDQ</sequence>
<protein>
    <recommendedName>
        <fullName evidence="2">Morphogenetic protein</fullName>
    </recommendedName>
</protein>
<gene>
    <name evidence="1" type="ORF">XBKB1_3380003</name>
</gene>
<dbReference type="EMBL" id="CBSZ010000266">
    <property type="protein sequence ID" value="CDH24962.1"/>
    <property type="molecule type" value="Genomic_DNA"/>
</dbReference>
<name>A0A077PW67_XENBV</name>